<evidence type="ECO:0000313" key="4">
    <source>
        <dbReference type="Proteomes" id="UP000258707"/>
    </source>
</evidence>
<feature type="region of interest" description="Disordered" evidence="1">
    <location>
        <begin position="1"/>
        <end position="22"/>
    </location>
</feature>
<dbReference type="GO" id="GO:0006313">
    <property type="term" value="P:DNA transposition"/>
    <property type="evidence" value="ECO:0007669"/>
    <property type="project" value="InterPro"/>
</dbReference>
<evidence type="ECO:0000313" key="3">
    <source>
        <dbReference type="EMBL" id="AXR79647.1"/>
    </source>
</evidence>
<evidence type="ECO:0000259" key="2">
    <source>
        <dbReference type="Pfam" id="PF01609"/>
    </source>
</evidence>
<reference evidence="4" key="1">
    <citation type="submission" date="2017-10" db="EMBL/GenBank/DDBJ databases">
        <title>Phenotypic and genomic properties of facultatively anaerobic sulfur-reducing natronoarchaea from hypersaline soda lakes.</title>
        <authorList>
            <person name="Sorokin D.Y."/>
            <person name="Kublanov I.V."/>
            <person name="Roman P."/>
            <person name="Sinninghe Damste J.S."/>
            <person name="Golyshin P.N."/>
            <person name="Rojo D."/>
            <person name="Ciordia S."/>
            <person name="Mena Md.C."/>
            <person name="Ferrer M."/>
            <person name="Messina E."/>
            <person name="Smedile F."/>
            <person name="La Spada G."/>
            <person name="La Cono V."/>
            <person name="Yakimov M.M."/>
        </authorList>
    </citation>
    <scope>NUCLEOTIDE SEQUENCE [LARGE SCALE GENOMIC DNA]</scope>
    <source>
        <strain evidence="4">AArc1</strain>
    </source>
</reference>
<dbReference type="GO" id="GO:0003677">
    <property type="term" value="F:DNA binding"/>
    <property type="evidence" value="ECO:0007669"/>
    <property type="project" value="InterPro"/>
</dbReference>
<sequence>MQRWTRRFSTAKTPANTTAAGRITGFRGSKQPLSSMQHHGLSSTFIAQPRNVTTRRSAGNSPADKGYDWQRLRDKLQEEDVRPLIKHREFRPIDHAHNARIDGTLYGQRALSETVFSVIKRTLGHVVRARSWCREFREIVLICVVYNIKRAVS</sequence>
<gene>
    <name evidence="3" type="ORF">AArc1_3348</name>
</gene>
<accession>A0A346PJF2</accession>
<dbReference type="GO" id="GO:0004803">
    <property type="term" value="F:transposase activity"/>
    <property type="evidence" value="ECO:0007669"/>
    <property type="project" value="InterPro"/>
</dbReference>
<dbReference type="InterPro" id="IPR002559">
    <property type="entry name" value="Transposase_11"/>
</dbReference>
<proteinExistence type="predicted"/>
<protein>
    <recommendedName>
        <fullName evidence="2">Transposase IS4-like domain-containing protein</fullName>
    </recommendedName>
</protein>
<dbReference type="AlphaFoldDB" id="A0A346PJF2"/>
<feature type="compositionally biased region" description="Polar residues" evidence="1">
    <location>
        <begin position="7"/>
        <end position="19"/>
    </location>
</feature>
<dbReference type="EMBL" id="CP024047">
    <property type="protein sequence ID" value="AXR79647.1"/>
    <property type="molecule type" value="Genomic_DNA"/>
</dbReference>
<name>A0A346PJF2_9EURY</name>
<organism evidence="3 4">
    <name type="scientific">Natrarchaeobaculum sulfurireducens</name>
    <dbReference type="NCBI Taxonomy" id="2044521"/>
    <lineage>
        <taxon>Archaea</taxon>
        <taxon>Methanobacteriati</taxon>
        <taxon>Methanobacteriota</taxon>
        <taxon>Stenosarchaea group</taxon>
        <taxon>Halobacteria</taxon>
        <taxon>Halobacteriales</taxon>
        <taxon>Natrialbaceae</taxon>
        <taxon>Natrarchaeobaculum</taxon>
    </lineage>
</organism>
<dbReference type="KEGG" id="nan:AArc1_3348"/>
<dbReference type="Pfam" id="PF01609">
    <property type="entry name" value="DDE_Tnp_1"/>
    <property type="match status" value="1"/>
</dbReference>
<evidence type="ECO:0000256" key="1">
    <source>
        <dbReference type="SAM" id="MobiDB-lite"/>
    </source>
</evidence>
<feature type="domain" description="Transposase IS4-like" evidence="2">
    <location>
        <begin position="63"/>
        <end position="148"/>
    </location>
</feature>
<dbReference type="Proteomes" id="UP000258707">
    <property type="component" value="Chromosome"/>
</dbReference>